<protein>
    <recommendedName>
        <fullName evidence="4">Phosphatidylinositol-3-phosphatase SAC1</fullName>
        <ecNumber evidence="1">3.1.3.64</ecNumber>
    </recommendedName>
    <alternativeName>
        <fullName evidence="6">Phosphatidylinositol-4-phosphate phosphatase</fullName>
    </alternativeName>
    <alternativeName>
        <fullName evidence="5">Suppressor of actin mutations 1-like protein</fullName>
    </alternativeName>
</protein>
<dbReference type="EC" id="3.1.3.64" evidence="1"/>
<dbReference type="GO" id="GO:0043812">
    <property type="term" value="F:phosphatidylinositol-4-phosphate phosphatase activity"/>
    <property type="evidence" value="ECO:0007669"/>
    <property type="project" value="TreeGrafter"/>
</dbReference>
<evidence type="ECO:0000313" key="8">
    <source>
        <dbReference type="Proteomes" id="UP000887565"/>
    </source>
</evidence>
<dbReference type="Proteomes" id="UP000887565">
    <property type="component" value="Unplaced"/>
</dbReference>
<evidence type="ECO:0000256" key="6">
    <source>
        <dbReference type="ARBA" id="ARBA00041911"/>
    </source>
</evidence>
<dbReference type="GO" id="GO:0046856">
    <property type="term" value="P:phosphatidylinositol dephosphorylation"/>
    <property type="evidence" value="ECO:0007669"/>
    <property type="project" value="TreeGrafter"/>
</dbReference>
<organism evidence="8 9">
    <name type="scientific">Romanomermis culicivorax</name>
    <name type="common">Nematode worm</name>
    <dbReference type="NCBI Taxonomy" id="13658"/>
    <lineage>
        <taxon>Eukaryota</taxon>
        <taxon>Metazoa</taxon>
        <taxon>Ecdysozoa</taxon>
        <taxon>Nematoda</taxon>
        <taxon>Enoplea</taxon>
        <taxon>Dorylaimia</taxon>
        <taxon>Mermithida</taxon>
        <taxon>Mermithoidea</taxon>
        <taxon>Mermithidae</taxon>
        <taxon>Romanomermis</taxon>
    </lineage>
</organism>
<evidence type="ECO:0000256" key="5">
    <source>
        <dbReference type="ARBA" id="ARBA00041396"/>
    </source>
</evidence>
<evidence type="ECO:0000256" key="3">
    <source>
        <dbReference type="ARBA" id="ARBA00036807"/>
    </source>
</evidence>
<comment type="catalytic activity">
    <reaction evidence="3">
        <text>a 1,2-diacyl-sn-glycero-3-phospho-(1D-myo-inositol 4-phosphate) + H2O = a 1,2-diacyl-sn-glycero-3-phospho-(1D-myo-inositol) + phosphate</text>
        <dbReference type="Rhea" id="RHEA:55652"/>
        <dbReference type="ChEBI" id="CHEBI:15377"/>
        <dbReference type="ChEBI" id="CHEBI:43474"/>
        <dbReference type="ChEBI" id="CHEBI:57880"/>
        <dbReference type="ChEBI" id="CHEBI:58178"/>
    </reaction>
    <physiologicalReaction direction="left-to-right" evidence="3">
        <dbReference type="Rhea" id="RHEA:55653"/>
    </physiologicalReaction>
</comment>
<reference evidence="9" key="1">
    <citation type="submission" date="2022-11" db="UniProtKB">
        <authorList>
            <consortium name="WormBaseParasite"/>
        </authorList>
    </citation>
    <scope>IDENTIFICATION</scope>
</reference>
<evidence type="ECO:0000259" key="7">
    <source>
        <dbReference type="PROSITE" id="PS50275"/>
    </source>
</evidence>
<sequence length="288" mass="34182">IRGSVPVIWSQKPNLHWSPCIVVDFEIGVGHVERFRRHCDYWLRKYDRLILISLLSRKKQEEDLAELYGQVCRNIGLNMQLIEFDFNEKCKGARWDALEELMQILELQMAQCGYFLYKKGKATADRNQKSLFRTNCVDSLDRTNVIQTLISCKMLERQLKAVGILNDNERIGNHINFEGEYRRLWADNGDSISEQYAGTAALKSDFVRYRSRTLIGQLDDLKKTFYRWWINNFCDGFRQDSYDFMLGRYPIDHENPMKYSLHTWRKRHYAWLTIILLLICYVTSRCCS</sequence>
<accession>A0A915J1I3</accession>
<dbReference type="InterPro" id="IPR002013">
    <property type="entry name" value="SAC_dom"/>
</dbReference>
<dbReference type="PROSITE" id="PS50275">
    <property type="entry name" value="SAC"/>
    <property type="match status" value="1"/>
</dbReference>
<keyword evidence="8" id="KW-1185">Reference proteome</keyword>
<dbReference type="Pfam" id="PF02383">
    <property type="entry name" value="Syja_N"/>
    <property type="match status" value="1"/>
</dbReference>
<dbReference type="AlphaFoldDB" id="A0A915J1I3"/>
<dbReference type="OMA" id="RIGNHIN"/>
<dbReference type="GO" id="GO:0005783">
    <property type="term" value="C:endoplasmic reticulum"/>
    <property type="evidence" value="ECO:0007669"/>
    <property type="project" value="TreeGrafter"/>
</dbReference>
<feature type="domain" description="SAC" evidence="7">
    <location>
        <begin position="1"/>
        <end position="198"/>
    </location>
</feature>
<dbReference type="PANTHER" id="PTHR45662">
    <property type="entry name" value="PHOSPHATIDYLINOSITIDE PHOSPHATASE SAC1"/>
    <property type="match status" value="1"/>
</dbReference>
<evidence type="ECO:0000256" key="1">
    <source>
        <dbReference type="ARBA" id="ARBA00013038"/>
    </source>
</evidence>
<dbReference type="WBParaSite" id="nRc.2.0.1.t19557-RA">
    <property type="protein sequence ID" value="nRc.2.0.1.t19557-RA"/>
    <property type="gene ID" value="nRc.2.0.1.g19557"/>
</dbReference>
<evidence type="ECO:0000313" key="9">
    <source>
        <dbReference type="WBParaSite" id="nRc.2.0.1.t19557-RA"/>
    </source>
</evidence>
<evidence type="ECO:0000256" key="4">
    <source>
        <dbReference type="ARBA" id="ARBA00040795"/>
    </source>
</evidence>
<dbReference type="PANTHER" id="PTHR45662:SF2">
    <property type="entry name" value="PHOSPHATIDYLINOSITOL-3-PHOSPHATASE SAC1"/>
    <property type="match status" value="1"/>
</dbReference>
<name>A0A915J1I3_ROMCU</name>
<dbReference type="GO" id="GO:0004438">
    <property type="term" value="F:phosphatidylinositol-3-phosphate phosphatase activity"/>
    <property type="evidence" value="ECO:0007669"/>
    <property type="project" value="UniProtKB-EC"/>
</dbReference>
<evidence type="ECO:0000256" key="2">
    <source>
        <dbReference type="ARBA" id="ARBA00036631"/>
    </source>
</evidence>
<comment type="catalytic activity">
    <reaction evidence="2">
        <text>a 1,2-diacyl-sn-glycero-3-phospho-(1D-myo-inositol-3-phosphate) + H2O = a 1,2-diacyl-sn-glycero-3-phospho-(1D-myo-inositol) + phosphate</text>
        <dbReference type="Rhea" id="RHEA:12316"/>
        <dbReference type="ChEBI" id="CHEBI:15377"/>
        <dbReference type="ChEBI" id="CHEBI:43474"/>
        <dbReference type="ChEBI" id="CHEBI:57880"/>
        <dbReference type="ChEBI" id="CHEBI:58088"/>
        <dbReference type="EC" id="3.1.3.64"/>
    </reaction>
    <physiologicalReaction direction="left-to-right" evidence="2">
        <dbReference type="Rhea" id="RHEA:12317"/>
    </physiologicalReaction>
</comment>
<proteinExistence type="predicted"/>